<sequence length="506" mass="56288">MDLRHIWENAAARDPHGMALIEPDARYTYQEIDNESQHLAASFQIMGIKAKDRVAILLKNRKEAIVSLWATQKIGAIFVPLNYHLSPADVGHCLRDAEPRAVIYEKLPFFDIKSLSADRSPLVIARDDSWADISYHELVSISKDGDPINPHAISEKDTAVILYTSGTTGRPKGVPRSHQNVLAGALAHIAQNRYSRYECLMGTMPLYHTMGLHALVAVTMLNGRYVISPEFNADLSLAQIAREKVDALYMIPTMYHALLRAYAQGMDVSSVHKLGYAGAAMSEELIQECLEIFGPHLYLFGNHYGSTEIYTHTVHDILSGKPGCAGKPGPDRHIKLVNLSHPQEKLGAGEIGEIWVQTSPEAFQGYWQRPDLTEAVLQDGWYHTGDLGYVDQEEDLFVVGRVDEMIISGGEHIIPAQVEDVLIRHPKVLEAAVTGEPDARWGQIVVAYIVPAKAGLTAQELDSFCKTEPDLALLARPRKYQFVRRIPKTPVGKVLRRELQNLEGIV</sequence>
<dbReference type="PANTHER" id="PTHR43201">
    <property type="entry name" value="ACYL-COA SYNTHETASE"/>
    <property type="match status" value="1"/>
</dbReference>
<dbReference type="GO" id="GO:0031956">
    <property type="term" value="F:medium-chain fatty acid-CoA ligase activity"/>
    <property type="evidence" value="ECO:0007669"/>
    <property type="project" value="TreeGrafter"/>
</dbReference>
<name>A0A2T2WUI0_9FIRM</name>
<dbReference type="Pfam" id="PF00501">
    <property type="entry name" value="AMP-binding"/>
    <property type="match status" value="1"/>
</dbReference>
<comment type="caution">
    <text evidence="5">The sequence shown here is derived from an EMBL/GenBank/DDBJ whole genome shotgun (WGS) entry which is preliminary data.</text>
</comment>
<dbReference type="InterPro" id="IPR020845">
    <property type="entry name" value="AMP-binding_CS"/>
</dbReference>
<dbReference type="SUPFAM" id="SSF56801">
    <property type="entry name" value="Acetyl-CoA synthetase-like"/>
    <property type="match status" value="1"/>
</dbReference>
<evidence type="ECO:0000256" key="2">
    <source>
        <dbReference type="ARBA" id="ARBA00022598"/>
    </source>
</evidence>
<dbReference type="EMBL" id="PXYT01000047">
    <property type="protein sequence ID" value="PSR25894.1"/>
    <property type="molecule type" value="Genomic_DNA"/>
</dbReference>
<evidence type="ECO:0000313" key="6">
    <source>
        <dbReference type="Proteomes" id="UP000242699"/>
    </source>
</evidence>
<evidence type="ECO:0000256" key="1">
    <source>
        <dbReference type="ARBA" id="ARBA00006432"/>
    </source>
</evidence>
<accession>A0A2T2WUI0</accession>
<keyword evidence="2 5" id="KW-0436">Ligase</keyword>
<evidence type="ECO:0000313" key="5">
    <source>
        <dbReference type="EMBL" id="PSR25894.1"/>
    </source>
</evidence>
<dbReference type="Proteomes" id="UP000242699">
    <property type="component" value="Unassembled WGS sequence"/>
</dbReference>
<protein>
    <submittedName>
        <fullName evidence="5">4-chlorobenzoate--CoA ligase</fullName>
    </submittedName>
</protein>
<dbReference type="InterPro" id="IPR042099">
    <property type="entry name" value="ANL_N_sf"/>
</dbReference>
<evidence type="ECO:0000259" key="3">
    <source>
        <dbReference type="Pfam" id="PF00501"/>
    </source>
</evidence>
<dbReference type="Pfam" id="PF13193">
    <property type="entry name" value="AMP-binding_C"/>
    <property type="match status" value="1"/>
</dbReference>
<evidence type="ECO:0000259" key="4">
    <source>
        <dbReference type="Pfam" id="PF13193"/>
    </source>
</evidence>
<dbReference type="PROSITE" id="PS00455">
    <property type="entry name" value="AMP_BINDING"/>
    <property type="match status" value="1"/>
</dbReference>
<dbReference type="Gene3D" id="3.30.300.30">
    <property type="match status" value="1"/>
</dbReference>
<gene>
    <name evidence="5" type="ORF">C7B43_15565</name>
</gene>
<feature type="domain" description="AMP-binding enzyme C-terminal" evidence="4">
    <location>
        <begin position="417"/>
        <end position="493"/>
    </location>
</feature>
<proteinExistence type="inferred from homology"/>
<dbReference type="Gene3D" id="3.40.50.12780">
    <property type="entry name" value="N-terminal domain of ligase-like"/>
    <property type="match status" value="1"/>
</dbReference>
<dbReference type="AlphaFoldDB" id="A0A2T2WUI0"/>
<dbReference type="InterPro" id="IPR045851">
    <property type="entry name" value="AMP-bd_C_sf"/>
</dbReference>
<comment type="similarity">
    <text evidence="1">Belongs to the ATP-dependent AMP-binding enzyme family.</text>
</comment>
<dbReference type="InterPro" id="IPR025110">
    <property type="entry name" value="AMP-bd_C"/>
</dbReference>
<dbReference type="PANTHER" id="PTHR43201:SF5">
    <property type="entry name" value="MEDIUM-CHAIN ACYL-COA LIGASE ACSF2, MITOCHONDRIAL"/>
    <property type="match status" value="1"/>
</dbReference>
<reference evidence="5 6" key="1">
    <citation type="journal article" date="2014" name="BMC Genomics">
        <title>Comparison of environmental and isolate Sulfobacillus genomes reveals diverse carbon, sulfur, nitrogen, and hydrogen metabolisms.</title>
        <authorList>
            <person name="Justice N.B."/>
            <person name="Norman A."/>
            <person name="Brown C.T."/>
            <person name="Singh A."/>
            <person name="Thomas B.C."/>
            <person name="Banfield J.F."/>
        </authorList>
    </citation>
    <scope>NUCLEOTIDE SEQUENCE [LARGE SCALE GENOMIC DNA]</scope>
    <source>
        <strain evidence="5">AMDSBA1</strain>
    </source>
</reference>
<dbReference type="GO" id="GO:0006631">
    <property type="term" value="P:fatty acid metabolic process"/>
    <property type="evidence" value="ECO:0007669"/>
    <property type="project" value="TreeGrafter"/>
</dbReference>
<dbReference type="InterPro" id="IPR000873">
    <property type="entry name" value="AMP-dep_synth/lig_dom"/>
</dbReference>
<feature type="domain" description="AMP-dependent synthetase/ligase" evidence="3">
    <location>
        <begin position="8"/>
        <end position="367"/>
    </location>
</feature>
<organism evidence="5 6">
    <name type="scientific">Sulfobacillus benefaciens</name>
    <dbReference type="NCBI Taxonomy" id="453960"/>
    <lineage>
        <taxon>Bacteria</taxon>
        <taxon>Bacillati</taxon>
        <taxon>Bacillota</taxon>
        <taxon>Clostridia</taxon>
        <taxon>Eubacteriales</taxon>
        <taxon>Clostridiales Family XVII. Incertae Sedis</taxon>
        <taxon>Sulfobacillus</taxon>
    </lineage>
</organism>